<feature type="transmembrane region" description="Helical" evidence="6">
    <location>
        <begin position="207"/>
        <end position="226"/>
    </location>
</feature>
<feature type="transmembrane region" description="Helical" evidence="6">
    <location>
        <begin position="50"/>
        <end position="70"/>
    </location>
</feature>
<gene>
    <name evidence="8" type="ORF">CXK95_00540</name>
</gene>
<comment type="caution">
    <text evidence="8">The sequence shown here is derived from an EMBL/GenBank/DDBJ whole genome shotgun (WGS) entry which is preliminary data.</text>
</comment>
<name>A0A8E2U2C8_9GAMM</name>
<feature type="transmembrane region" description="Helical" evidence="6">
    <location>
        <begin position="370"/>
        <end position="388"/>
    </location>
</feature>
<evidence type="ECO:0000256" key="1">
    <source>
        <dbReference type="ARBA" id="ARBA00004651"/>
    </source>
</evidence>
<evidence type="ECO:0000313" key="9">
    <source>
        <dbReference type="Proteomes" id="UP000235881"/>
    </source>
</evidence>
<dbReference type="Pfam" id="PF07690">
    <property type="entry name" value="MFS_1"/>
    <property type="match status" value="1"/>
</dbReference>
<dbReference type="PANTHER" id="PTHR43124:SF3">
    <property type="entry name" value="CHLORAMPHENICOL EFFLUX PUMP RV0191"/>
    <property type="match status" value="1"/>
</dbReference>
<keyword evidence="2" id="KW-1003">Cell membrane</keyword>
<dbReference type="GO" id="GO:0022857">
    <property type="term" value="F:transmembrane transporter activity"/>
    <property type="evidence" value="ECO:0007669"/>
    <property type="project" value="InterPro"/>
</dbReference>
<keyword evidence="9" id="KW-1185">Reference proteome</keyword>
<evidence type="ECO:0000259" key="7">
    <source>
        <dbReference type="PROSITE" id="PS50850"/>
    </source>
</evidence>
<dbReference type="Proteomes" id="UP000235881">
    <property type="component" value="Unassembled WGS sequence"/>
</dbReference>
<dbReference type="PROSITE" id="PS50850">
    <property type="entry name" value="MFS"/>
    <property type="match status" value="1"/>
</dbReference>
<evidence type="ECO:0000256" key="2">
    <source>
        <dbReference type="ARBA" id="ARBA00022475"/>
    </source>
</evidence>
<protein>
    <submittedName>
        <fullName evidence="8">MFS transporter</fullName>
    </submittedName>
</protein>
<dbReference type="EMBL" id="POUK01000001">
    <property type="protein sequence ID" value="PNF77816.1"/>
    <property type="molecule type" value="Genomic_DNA"/>
</dbReference>
<feature type="domain" description="Major facilitator superfamily (MFS) profile" evidence="7">
    <location>
        <begin position="9"/>
        <end position="395"/>
    </location>
</feature>
<evidence type="ECO:0000256" key="4">
    <source>
        <dbReference type="ARBA" id="ARBA00022989"/>
    </source>
</evidence>
<dbReference type="InterPro" id="IPR011701">
    <property type="entry name" value="MFS"/>
</dbReference>
<sequence>MQMDADRQSKAAVHLAMLINMLSIGSLMMVMPLGPDFVRALGMQASHVGYLAGGATLAAALSAALSAAWLDRLERKRALIGLLALRFALLLACALASGPQQLIVLFVLSGLVAGPMGAVLMAAMLDLIPPAERGRKLAYVAMGYSLAAIVVTPLALELAARGGWQTPFVLFGGAGVLLALLCLRLFPTPPTHARSATRLWPLLRAPLCQGALLIVALQMFGHFLLVPHFSNYFQFNLDFPRQHIGLLYLCGGLASLAAMHLGGVLIDRGGAVTVVLLSSGCLAAITLLGFALPLGLSLYLVFTLFMALGAVRSSSTLTIAAAIPQPEQRAAFMALQSTVSNIAAGLGSLFSAAYLTEDAVRRLVGFDDLAWLYAGAGTAAGIGVLVLLRAIHARSDASTTQEGRTQPAGES</sequence>
<dbReference type="RefSeq" id="WP_102827320.1">
    <property type="nucleotide sequence ID" value="NZ_CP065721.1"/>
</dbReference>
<keyword evidence="3 6" id="KW-0812">Transmembrane</keyword>
<evidence type="ECO:0000313" key="8">
    <source>
        <dbReference type="EMBL" id="PNF77816.1"/>
    </source>
</evidence>
<dbReference type="PANTHER" id="PTHR43124">
    <property type="entry name" value="PURINE EFFLUX PUMP PBUE"/>
    <property type="match status" value="1"/>
</dbReference>
<comment type="subcellular location">
    <subcellularLocation>
        <location evidence="1">Cell membrane</location>
        <topology evidence="1">Multi-pass membrane protein</topology>
    </subcellularLocation>
</comment>
<feature type="transmembrane region" description="Helical" evidence="6">
    <location>
        <begin position="168"/>
        <end position="186"/>
    </location>
</feature>
<dbReference type="InterPro" id="IPR050189">
    <property type="entry name" value="MFS_Efflux_Transporters"/>
</dbReference>
<evidence type="ECO:0000256" key="6">
    <source>
        <dbReference type="SAM" id="Phobius"/>
    </source>
</evidence>
<accession>A0A8E2U2C8</accession>
<keyword evidence="5 6" id="KW-0472">Membrane</keyword>
<reference evidence="8 9" key="1">
    <citation type="submission" date="2018-01" db="EMBL/GenBank/DDBJ databases">
        <title>Denitrification phenotypes of diverse strains of Pseudomonas stutzeri.</title>
        <authorList>
            <person name="Milligan D.A."/>
            <person name="Bergaust L."/>
            <person name="Bakken L.R."/>
            <person name="Frostegard A."/>
        </authorList>
    </citation>
    <scope>NUCLEOTIDE SEQUENCE [LARGE SCALE GENOMIC DNA]</scope>
    <source>
        <strain evidence="8 9">DSM 50238</strain>
    </source>
</reference>
<dbReference type="Gene3D" id="1.20.1250.20">
    <property type="entry name" value="MFS general substrate transporter like domains"/>
    <property type="match status" value="1"/>
</dbReference>
<evidence type="ECO:0000256" key="3">
    <source>
        <dbReference type="ARBA" id="ARBA00022692"/>
    </source>
</evidence>
<feature type="transmembrane region" description="Helical" evidence="6">
    <location>
        <begin position="12"/>
        <end position="30"/>
    </location>
</feature>
<dbReference type="AlphaFoldDB" id="A0A8E2U2C8"/>
<feature type="transmembrane region" description="Helical" evidence="6">
    <location>
        <begin position="246"/>
        <end position="266"/>
    </location>
</feature>
<feature type="transmembrane region" description="Helical" evidence="6">
    <location>
        <begin position="298"/>
        <end position="323"/>
    </location>
</feature>
<dbReference type="InterPro" id="IPR036259">
    <property type="entry name" value="MFS_trans_sf"/>
</dbReference>
<organism evidence="8 9">
    <name type="scientific">Stutzerimonas degradans</name>
    <dbReference type="NCBI Taxonomy" id="2968968"/>
    <lineage>
        <taxon>Bacteria</taxon>
        <taxon>Pseudomonadati</taxon>
        <taxon>Pseudomonadota</taxon>
        <taxon>Gammaproteobacteria</taxon>
        <taxon>Pseudomonadales</taxon>
        <taxon>Pseudomonadaceae</taxon>
        <taxon>Stutzerimonas</taxon>
    </lineage>
</organism>
<feature type="transmembrane region" description="Helical" evidence="6">
    <location>
        <begin position="77"/>
        <end position="97"/>
    </location>
</feature>
<feature type="transmembrane region" description="Helical" evidence="6">
    <location>
        <begin position="273"/>
        <end position="292"/>
    </location>
</feature>
<dbReference type="InterPro" id="IPR020846">
    <property type="entry name" value="MFS_dom"/>
</dbReference>
<feature type="transmembrane region" description="Helical" evidence="6">
    <location>
        <begin position="330"/>
        <end position="350"/>
    </location>
</feature>
<feature type="transmembrane region" description="Helical" evidence="6">
    <location>
        <begin position="137"/>
        <end position="156"/>
    </location>
</feature>
<feature type="transmembrane region" description="Helical" evidence="6">
    <location>
        <begin position="103"/>
        <end position="125"/>
    </location>
</feature>
<proteinExistence type="predicted"/>
<evidence type="ECO:0000256" key="5">
    <source>
        <dbReference type="ARBA" id="ARBA00023136"/>
    </source>
</evidence>
<dbReference type="SUPFAM" id="SSF103473">
    <property type="entry name" value="MFS general substrate transporter"/>
    <property type="match status" value="1"/>
</dbReference>
<keyword evidence="4 6" id="KW-1133">Transmembrane helix</keyword>
<dbReference type="GO" id="GO:0005886">
    <property type="term" value="C:plasma membrane"/>
    <property type="evidence" value="ECO:0007669"/>
    <property type="project" value="UniProtKB-SubCell"/>
</dbReference>